<evidence type="ECO:0000313" key="4">
    <source>
        <dbReference type="Proteomes" id="UP001642464"/>
    </source>
</evidence>
<dbReference type="SUPFAM" id="SSF55120">
    <property type="entry name" value="Pseudouridine synthase"/>
    <property type="match status" value="1"/>
</dbReference>
<feature type="transmembrane region" description="Helical" evidence="2">
    <location>
        <begin position="893"/>
        <end position="913"/>
    </location>
</feature>
<evidence type="ECO:0000313" key="3">
    <source>
        <dbReference type="EMBL" id="CAK8998110.1"/>
    </source>
</evidence>
<evidence type="ECO:0000256" key="1">
    <source>
        <dbReference type="ARBA" id="ARBA00010876"/>
    </source>
</evidence>
<dbReference type="InterPro" id="IPR050188">
    <property type="entry name" value="RluA_PseudoU_synthase"/>
</dbReference>
<reference evidence="3 4" key="1">
    <citation type="submission" date="2024-02" db="EMBL/GenBank/DDBJ databases">
        <authorList>
            <person name="Chen Y."/>
            <person name="Shah S."/>
            <person name="Dougan E. K."/>
            <person name="Thang M."/>
            <person name="Chan C."/>
        </authorList>
    </citation>
    <scope>NUCLEOTIDE SEQUENCE [LARGE SCALE GENOMIC DNA]</scope>
</reference>
<proteinExistence type="inferred from homology"/>
<keyword evidence="2" id="KW-0472">Membrane</keyword>
<evidence type="ECO:0000256" key="2">
    <source>
        <dbReference type="SAM" id="Phobius"/>
    </source>
</evidence>
<accession>A0ABP0I6A0</accession>
<keyword evidence="2" id="KW-1133">Transmembrane helix</keyword>
<comment type="similarity">
    <text evidence="1">Belongs to the pseudouridine synthase RluA family.</text>
</comment>
<comment type="caution">
    <text evidence="3">The sequence shown here is derived from an EMBL/GenBank/DDBJ whole genome shotgun (WGS) entry which is preliminary data.</text>
</comment>
<keyword evidence="4" id="KW-1185">Reference proteome</keyword>
<dbReference type="EMBL" id="CAXAMM010002991">
    <property type="protein sequence ID" value="CAK8998110.1"/>
    <property type="molecule type" value="Genomic_DNA"/>
</dbReference>
<dbReference type="PANTHER" id="PTHR21600">
    <property type="entry name" value="MITOCHONDRIAL RNA PSEUDOURIDINE SYNTHASE"/>
    <property type="match status" value="1"/>
</dbReference>
<sequence>MERGTEWPSCFSECLEQLEEEPKDPEKELQVTAWVHFFKGLETHVRAALSPNRGLFDRSAWPVRCEAVRQHCRETRVANHCCQLRLHLEVFAEFLESHGPFILGERSCSADLYGACTLAPALALLPLELHERVSDWLQRCCSEHRLLRGHREQLMGWVATAKWSQAEVSRFHQAMAQAAKMVRKPTLPRGCCPGVPLEPHVKALPAQGAAGVILQTSNSDLAPDAGANPARPFNVWSRLTSCAWRWVLAFGQSALQTSAAELGLTWEHGDGQTALRRKTWRWFYAGPALDPTDPAFAVGSAIVEAPARSCPVEVTKGLKPSFQFWDVELLHETSDYVALMKPPGHDAYHFAHVVKQKLGLGGRLCHRLETNTSGLQLMAKSSRAFEEYLAQRRQGHVLMQYIALVEGSLGERIDFWITSAPCGMVLPWPEPPNQCPGLIEVPLLPWQDHGGRDLGSICCAKDGLAAGSSYQVLETFEVPAEGPVSFWERSRWFSLVLITTHSDRIYQVYAHLAFIGHPVICDAKYNAVNFEDDSAVAPRPFLHLLRVEVPAKEGDECSGRFCASCELAPDLQVSLMRLKSLAARPIRKSWPSQFPGLAMLLDAPTAPADAVPQRKSAISAAGHEQLLSRCICCGEVEAAKWVERVEVEVEWLHWTLKVSPEEIPEATRPSWGLRGWIPFELRNRDPAHEPNDLPELWRVQGLRWCWAHDGNRVNGWIEFGEKGELSSKWGAGFWRLPKGSGHARFLVVGINTMTHLLELKEDTFEVVMKRTDGAPEDWEAPALRDAENGAAPCCATRGWPAGAKKKLNLRANCAPAAAGAIMCRLLEAFSLSDRLKWLPRTCLGFSLLMTLYFGDIFQQSFYTLLLYSFGVTDRAFLGCQPDIERGSCADATVGFHLQCALFFYTVFVVTIILPPTQQGNMFTTIVIDAFAAEGDPERYEKIYQAEQGGIDPGM</sequence>
<name>A0ABP0I6A0_9DINO</name>
<dbReference type="Gene3D" id="3.30.2350.10">
    <property type="entry name" value="Pseudouridine synthase"/>
    <property type="match status" value="1"/>
</dbReference>
<protein>
    <submittedName>
        <fullName evidence="3">Uncharacterized protein</fullName>
    </submittedName>
</protein>
<gene>
    <name evidence="3" type="ORF">SCF082_LOCUS5486</name>
</gene>
<dbReference type="PANTHER" id="PTHR21600:SF87">
    <property type="entry name" value="RNA PSEUDOURIDYLATE SYNTHASE DOMAIN-CONTAINING PROTEIN 1"/>
    <property type="match status" value="1"/>
</dbReference>
<dbReference type="SUPFAM" id="SSF47616">
    <property type="entry name" value="GST C-terminal domain-like"/>
    <property type="match status" value="1"/>
</dbReference>
<keyword evidence="2" id="KW-0812">Transmembrane</keyword>
<dbReference type="InterPro" id="IPR020103">
    <property type="entry name" value="PsdUridine_synth_cat_dom_sf"/>
</dbReference>
<organism evidence="3 4">
    <name type="scientific">Durusdinium trenchii</name>
    <dbReference type="NCBI Taxonomy" id="1381693"/>
    <lineage>
        <taxon>Eukaryota</taxon>
        <taxon>Sar</taxon>
        <taxon>Alveolata</taxon>
        <taxon>Dinophyceae</taxon>
        <taxon>Suessiales</taxon>
        <taxon>Symbiodiniaceae</taxon>
        <taxon>Durusdinium</taxon>
    </lineage>
</organism>
<dbReference type="InterPro" id="IPR036282">
    <property type="entry name" value="Glutathione-S-Trfase_C_sf"/>
</dbReference>
<dbReference type="Proteomes" id="UP001642464">
    <property type="component" value="Unassembled WGS sequence"/>
</dbReference>